<gene>
    <name evidence="1" type="ORF">QRX50_23655</name>
</gene>
<dbReference type="Proteomes" id="UP001236014">
    <property type="component" value="Chromosome"/>
</dbReference>
<sequence>MTNTRERGTQRRNPAAAIVAVRSSGRKPFGRNTFGWTVNGMTVGSPP</sequence>
<organism evidence="1 2">
    <name type="scientific">Amycolatopsis carbonis</name>
    <dbReference type="NCBI Taxonomy" id="715471"/>
    <lineage>
        <taxon>Bacteria</taxon>
        <taxon>Bacillati</taxon>
        <taxon>Actinomycetota</taxon>
        <taxon>Actinomycetes</taxon>
        <taxon>Pseudonocardiales</taxon>
        <taxon>Pseudonocardiaceae</taxon>
        <taxon>Amycolatopsis</taxon>
    </lineage>
</organism>
<evidence type="ECO:0000313" key="1">
    <source>
        <dbReference type="EMBL" id="WIX83534.1"/>
    </source>
</evidence>
<keyword evidence="2" id="KW-1185">Reference proteome</keyword>
<name>A0A9Y2IP61_9PSEU</name>
<evidence type="ECO:0000313" key="2">
    <source>
        <dbReference type="Proteomes" id="UP001236014"/>
    </source>
</evidence>
<dbReference type="RefSeq" id="WP_285974083.1">
    <property type="nucleotide sequence ID" value="NZ_CP127294.1"/>
</dbReference>
<protein>
    <submittedName>
        <fullName evidence="1">Uncharacterized protein</fullName>
    </submittedName>
</protein>
<reference evidence="1 2" key="1">
    <citation type="submission" date="2023-06" db="EMBL/GenBank/DDBJ databases">
        <authorList>
            <person name="Oyuntsetseg B."/>
            <person name="Kim S.B."/>
        </authorList>
    </citation>
    <scope>NUCLEOTIDE SEQUENCE [LARGE SCALE GENOMIC DNA]</scope>
    <source>
        <strain evidence="1 2">2-15</strain>
    </source>
</reference>
<accession>A0A9Y2IP61</accession>
<dbReference type="AlphaFoldDB" id="A0A9Y2IP61"/>
<proteinExistence type="predicted"/>
<dbReference type="KEGG" id="acab:QRX50_23655"/>
<dbReference type="EMBL" id="CP127294">
    <property type="protein sequence ID" value="WIX83534.1"/>
    <property type="molecule type" value="Genomic_DNA"/>
</dbReference>